<organism evidence="2 3">
    <name type="scientific">Penicillium subrubescens</name>
    <dbReference type="NCBI Taxonomy" id="1316194"/>
    <lineage>
        <taxon>Eukaryota</taxon>
        <taxon>Fungi</taxon>
        <taxon>Dikarya</taxon>
        <taxon>Ascomycota</taxon>
        <taxon>Pezizomycotina</taxon>
        <taxon>Eurotiomycetes</taxon>
        <taxon>Eurotiomycetidae</taxon>
        <taxon>Eurotiales</taxon>
        <taxon>Aspergillaceae</taxon>
        <taxon>Penicillium</taxon>
    </lineage>
</organism>
<feature type="compositionally biased region" description="Basic and acidic residues" evidence="1">
    <location>
        <begin position="566"/>
        <end position="575"/>
    </location>
</feature>
<feature type="compositionally biased region" description="Polar residues" evidence="1">
    <location>
        <begin position="500"/>
        <end position="509"/>
    </location>
</feature>
<feature type="compositionally biased region" description="Polar residues" evidence="1">
    <location>
        <begin position="727"/>
        <end position="736"/>
    </location>
</feature>
<sequence>MQAQSRIRQIVSIDVGAALGSREGLKYVKPSSSLIKEAEVRDDGASTPVATVAPIQVSRAWIPARIRVDYFRKDPHSILDRVAAATSTNISLDHSGSKGITIRVSADVPEKVDDAMEKLGKLDPLLVRLMNEQSPESTTDILLLQALINTPHRAFASYVPDTFGLRFGILELEKLNDIAPRRILVDPKSQIKYSIPGFLVPVSCRIDPGTSTFRISEHLRNPTGIETAVLGGNRQTIRCWSGFTYPAVGKPGENRGAQYSGLVVVNQPALPGAERSAAVKSQARASASVKQGQEADTKVTPARPSKSPLETTGSERTARVGRPPLASRSVSSSLPSTKLSGVKTRRPVLPDGTVPLTKARAPTRSTTPADSKKSTQSESQGSDAQKKVQSEVFGPGKRRPSLVFAKEVLEEILNSTEEVEKPQSSPERRLSTGSSSVSSSKFKVATQSAISSAQPVTQTSTRTGAHQEQQKCINLLDNEPVIAGDEKTTPASSHFEVASLSETASTSPVLHSAKSTKDSAPSESPAFQAASSEVSNALSEYTQNSSKSSRQVPESTQSPVLAGDAVFHDDQETPRPMKSLPLTPKGPASLPADDQSTPQLTRSLPVPPAEISIIPDDSIRGTCGSAESPSSVVTGNPITAQATGYGGPTTQMNWSPSYTVSPHSVSSEAWFQGLGIVFGVPTQGPLPLGHDMYVPFMPSLCPGHPIILQPIYCPTQFPGFSMHPSALATSGPSQWSTGQAPPISQQQQQQLPGTTFQQRQTPSQHPSASSLEYGGGSESSAASAAGTAATSGDSSQPRSQSIVPQSQRDSVDRPI</sequence>
<evidence type="ECO:0000256" key="1">
    <source>
        <dbReference type="SAM" id="MobiDB-lite"/>
    </source>
</evidence>
<gene>
    <name evidence="2" type="ORF">PENSUB_6073</name>
</gene>
<feature type="compositionally biased region" description="Low complexity" evidence="1">
    <location>
        <begin position="737"/>
        <end position="760"/>
    </location>
</feature>
<feature type="compositionally biased region" description="Polar residues" evidence="1">
    <location>
        <begin position="796"/>
        <end position="808"/>
    </location>
</feature>
<feature type="region of interest" description="Disordered" evidence="1">
    <location>
        <begin position="414"/>
        <end position="607"/>
    </location>
</feature>
<feature type="compositionally biased region" description="Low complexity" evidence="1">
    <location>
        <begin position="323"/>
        <end position="340"/>
    </location>
</feature>
<protein>
    <submittedName>
        <fullName evidence="2">Uncharacterized protein</fullName>
    </submittedName>
</protein>
<name>A0A1Q5U4V6_9EURO</name>
<feature type="compositionally biased region" description="Low complexity" evidence="1">
    <location>
        <begin position="767"/>
        <end position="795"/>
    </location>
</feature>
<proteinExistence type="predicted"/>
<feature type="region of interest" description="Disordered" evidence="1">
    <location>
        <begin position="724"/>
        <end position="815"/>
    </location>
</feature>
<evidence type="ECO:0000313" key="2">
    <source>
        <dbReference type="EMBL" id="OKP07484.1"/>
    </source>
</evidence>
<feature type="compositionally biased region" description="Polar residues" evidence="1">
    <location>
        <begin position="529"/>
        <end position="559"/>
    </location>
</feature>
<reference evidence="2 3" key="1">
    <citation type="submission" date="2016-10" db="EMBL/GenBank/DDBJ databases">
        <title>Genome sequence of the ascomycete fungus Penicillium subrubescens.</title>
        <authorList>
            <person name="De Vries R.P."/>
            <person name="Peng M."/>
            <person name="Dilokpimol A."/>
            <person name="Hilden K."/>
            <person name="Makela M.R."/>
            <person name="Grigoriev I."/>
            <person name="Riley R."/>
            <person name="Granchi Z."/>
        </authorList>
    </citation>
    <scope>NUCLEOTIDE SEQUENCE [LARGE SCALE GENOMIC DNA]</scope>
    <source>
        <strain evidence="2 3">CBS 132785</strain>
    </source>
</reference>
<comment type="caution">
    <text evidence="2">The sequence shown here is derived from an EMBL/GenBank/DDBJ whole genome shotgun (WGS) entry which is preliminary data.</text>
</comment>
<accession>A0A1Q5U4V6</accession>
<dbReference type="Proteomes" id="UP000186955">
    <property type="component" value="Unassembled WGS sequence"/>
</dbReference>
<feature type="region of interest" description="Disordered" evidence="1">
    <location>
        <begin position="275"/>
        <end position="401"/>
    </location>
</feature>
<evidence type="ECO:0000313" key="3">
    <source>
        <dbReference type="Proteomes" id="UP000186955"/>
    </source>
</evidence>
<dbReference type="AlphaFoldDB" id="A0A1Q5U4V6"/>
<feature type="compositionally biased region" description="Basic and acidic residues" evidence="1">
    <location>
        <begin position="418"/>
        <end position="430"/>
    </location>
</feature>
<feature type="compositionally biased region" description="Low complexity" evidence="1">
    <location>
        <begin position="431"/>
        <end position="440"/>
    </location>
</feature>
<feature type="compositionally biased region" description="Polar residues" evidence="1">
    <location>
        <begin position="445"/>
        <end position="472"/>
    </location>
</feature>
<keyword evidence="3" id="KW-1185">Reference proteome</keyword>
<dbReference type="EMBL" id="MNBE01000582">
    <property type="protein sequence ID" value="OKP07484.1"/>
    <property type="molecule type" value="Genomic_DNA"/>
</dbReference>